<proteinExistence type="predicted"/>
<reference evidence="1 2" key="1">
    <citation type="submission" date="2018-10" db="EMBL/GenBank/DDBJ databases">
        <authorList>
            <person name="Jung H.S."/>
            <person name="Jeon C.O."/>
        </authorList>
    </citation>
    <scope>NUCLEOTIDE SEQUENCE [LARGE SCALE GENOMIC DNA]</scope>
    <source>
        <strain evidence="1 2">MA-7-27</strain>
    </source>
</reference>
<evidence type="ECO:0000313" key="1">
    <source>
        <dbReference type="EMBL" id="RMA42843.1"/>
    </source>
</evidence>
<evidence type="ECO:0000313" key="2">
    <source>
        <dbReference type="Proteomes" id="UP000281343"/>
    </source>
</evidence>
<dbReference type="EMBL" id="RCNT01000003">
    <property type="protein sequence ID" value="RMA42843.1"/>
    <property type="molecule type" value="Genomic_DNA"/>
</dbReference>
<sequence>MIADRIRAKGKEGIAATTMALLLSSGLSGMPAAAQQGGFFTPPSGCAAFLTVQSRSCYVSHFWTCEADPAGHHWRIGIGEDGPFSLSYTDSEFRWLRSYDLRDGGESVLVEPEEDPASLTELFETGTDSMVYTIIEEGPNGRQQRDYVGFDALTGDSVMVDGHLLQITSFSYEYETGFGPRRVSGNQFVSEDWRLFFGGTETVTTPDGGTFEGNYSPMEFAEPGEDGFLSMTPIYDCGNTMSGLFDEDQAQGG</sequence>
<gene>
    <name evidence="1" type="ORF">D9R08_08710</name>
</gene>
<organism evidence="1 2">
    <name type="scientific">Rhodophyticola porphyridii</name>
    <dbReference type="NCBI Taxonomy" id="1852017"/>
    <lineage>
        <taxon>Bacteria</taxon>
        <taxon>Pseudomonadati</taxon>
        <taxon>Pseudomonadota</taxon>
        <taxon>Alphaproteobacteria</taxon>
        <taxon>Rhodobacterales</taxon>
        <taxon>Roseobacteraceae</taxon>
        <taxon>Rhodophyticola</taxon>
    </lineage>
</organism>
<protein>
    <submittedName>
        <fullName evidence="1">Uncharacterized protein</fullName>
    </submittedName>
</protein>
<comment type="caution">
    <text evidence="1">The sequence shown here is derived from an EMBL/GenBank/DDBJ whole genome shotgun (WGS) entry which is preliminary data.</text>
</comment>
<dbReference type="AlphaFoldDB" id="A0A3L9Y9D6"/>
<keyword evidence="2" id="KW-1185">Reference proteome</keyword>
<accession>A0A3L9Y9D6</accession>
<dbReference type="Proteomes" id="UP000281343">
    <property type="component" value="Unassembled WGS sequence"/>
</dbReference>
<name>A0A3L9Y9D6_9RHOB</name>